<dbReference type="Proteomes" id="UP000268321">
    <property type="component" value="Unassembled WGS sequence"/>
</dbReference>
<proteinExistence type="inferred from homology"/>
<dbReference type="GO" id="GO:0071555">
    <property type="term" value="P:cell wall organization"/>
    <property type="evidence" value="ECO:0007669"/>
    <property type="project" value="UniProtKB-KW"/>
</dbReference>
<feature type="domain" description="Cell wall protein YJL171C/Tos1 N-terminal" evidence="11">
    <location>
        <begin position="25"/>
        <end position="87"/>
    </location>
</feature>
<dbReference type="GO" id="GO:0042973">
    <property type="term" value="F:glucan endo-1,3-beta-D-glucosidase activity"/>
    <property type="evidence" value="ECO:0007669"/>
    <property type="project" value="UniProtKB-EC"/>
</dbReference>
<evidence type="ECO:0000259" key="11">
    <source>
        <dbReference type="Pfam" id="PF10290"/>
    </source>
</evidence>
<feature type="compositionally biased region" description="Polar residues" evidence="8">
    <location>
        <begin position="214"/>
        <end position="229"/>
    </location>
</feature>
<keyword evidence="4 9" id="KW-0732">Signal</keyword>
<dbReference type="GO" id="GO:0009277">
    <property type="term" value="C:fungal-type cell wall"/>
    <property type="evidence" value="ECO:0007669"/>
    <property type="project" value="TreeGrafter"/>
</dbReference>
<keyword evidence="6" id="KW-0326">Glycosidase</keyword>
<comment type="similarity">
    <text evidence="2">Belongs to the PGA52 family.</text>
</comment>
<name>A0A4V1J2Z9_9ASCO</name>
<evidence type="ECO:0000256" key="2">
    <source>
        <dbReference type="ARBA" id="ARBA00006055"/>
    </source>
</evidence>
<keyword evidence="13" id="KW-1185">Reference proteome</keyword>
<keyword evidence="7" id="KW-0961">Cell wall biogenesis/degradation</keyword>
<dbReference type="Pfam" id="PF10287">
    <property type="entry name" value="YJL171C_Tos1_C"/>
    <property type="match status" value="1"/>
</dbReference>
<evidence type="ECO:0000256" key="9">
    <source>
        <dbReference type="SAM" id="SignalP"/>
    </source>
</evidence>
<protein>
    <recommendedName>
        <fullName evidence="3">glucan endo-1,3-beta-D-glucosidase</fullName>
        <ecNumber evidence="3">3.2.1.39</ecNumber>
    </recommendedName>
</protein>
<organism evidence="12 13">
    <name type="scientific">Metschnikowia bicuspidata</name>
    <dbReference type="NCBI Taxonomy" id="27322"/>
    <lineage>
        <taxon>Eukaryota</taxon>
        <taxon>Fungi</taxon>
        <taxon>Dikarya</taxon>
        <taxon>Ascomycota</taxon>
        <taxon>Saccharomycotina</taxon>
        <taxon>Pichiomycetes</taxon>
        <taxon>Metschnikowiaceae</taxon>
        <taxon>Metschnikowia</taxon>
    </lineage>
</organism>
<dbReference type="InterPro" id="IPR018805">
    <property type="entry name" value="YJL171C/Tos1_C"/>
</dbReference>
<dbReference type="PANTHER" id="PTHR31737">
    <property type="entry name" value="PROTEIN TOS1"/>
    <property type="match status" value="1"/>
</dbReference>
<evidence type="ECO:0000256" key="6">
    <source>
        <dbReference type="ARBA" id="ARBA00023295"/>
    </source>
</evidence>
<feature type="domain" description="Cell wall protein YJL171C/Tos1 C-terminal" evidence="10">
    <location>
        <begin position="132"/>
        <end position="209"/>
    </location>
</feature>
<gene>
    <name evidence="12" type="ORF">METBISCDRAFT_27493</name>
</gene>
<evidence type="ECO:0000256" key="7">
    <source>
        <dbReference type="ARBA" id="ARBA00023316"/>
    </source>
</evidence>
<dbReference type="InterPro" id="IPR018807">
    <property type="entry name" value="YJL171C/Tos1_N"/>
</dbReference>
<evidence type="ECO:0000259" key="10">
    <source>
        <dbReference type="Pfam" id="PF10287"/>
    </source>
</evidence>
<evidence type="ECO:0000256" key="8">
    <source>
        <dbReference type="SAM" id="MobiDB-lite"/>
    </source>
</evidence>
<evidence type="ECO:0000256" key="5">
    <source>
        <dbReference type="ARBA" id="ARBA00022801"/>
    </source>
</evidence>
<dbReference type="Pfam" id="PF10290">
    <property type="entry name" value="YJL171C_Tos1_N"/>
    <property type="match status" value="1"/>
</dbReference>
<dbReference type="OrthoDB" id="118256at2759"/>
<dbReference type="PANTHER" id="PTHR31737:SF3">
    <property type="entry name" value="CELL WALL PROTEIN YJL171C"/>
    <property type="match status" value="1"/>
</dbReference>
<dbReference type="EMBL" id="ML004461">
    <property type="protein sequence ID" value="RKP30319.1"/>
    <property type="molecule type" value="Genomic_DNA"/>
</dbReference>
<sequence length="288" mass="30008">MTWASLFLALPLFLATATAAVSLNEFTNVGYSGYYTDIATLAGEESYCCLPADRPTFFSGTNGPLKEDLSVDFRGPLFLKQFAAYYSDNSDLIIFINLNKYKKGISAASLPTILGADNLIESNQEPAGVYRGSVPAIWFLNAKILRTAQYGNSSCWGSGYGEFDAFEVMNETEYRNLYSLILTYQGTNNIYGGMSTPGHFERDLKGTIVSISPPQTASASGNSVPSTPVNGGNGGNGGGNGGNSGGFGSTIGGGICVGIGGGALISNSSAPAVLPGFLLTLLSLGVIV</sequence>
<evidence type="ECO:0000256" key="4">
    <source>
        <dbReference type="ARBA" id="ARBA00022729"/>
    </source>
</evidence>
<evidence type="ECO:0000313" key="12">
    <source>
        <dbReference type="EMBL" id="RKP30319.1"/>
    </source>
</evidence>
<evidence type="ECO:0000256" key="3">
    <source>
        <dbReference type="ARBA" id="ARBA00012780"/>
    </source>
</evidence>
<dbReference type="AlphaFoldDB" id="A0A4V1J2Z9"/>
<dbReference type="EC" id="3.2.1.39" evidence="3"/>
<keyword evidence="5" id="KW-0378">Hydrolase</keyword>
<reference evidence="13" key="1">
    <citation type="journal article" date="2018" name="Nat. Microbiol.">
        <title>Leveraging single-cell genomics to expand the fungal tree of life.</title>
        <authorList>
            <person name="Ahrendt S.R."/>
            <person name="Quandt C.A."/>
            <person name="Ciobanu D."/>
            <person name="Clum A."/>
            <person name="Salamov A."/>
            <person name="Andreopoulos B."/>
            <person name="Cheng J.F."/>
            <person name="Woyke T."/>
            <person name="Pelin A."/>
            <person name="Henrissat B."/>
            <person name="Reynolds N.K."/>
            <person name="Benny G.L."/>
            <person name="Smith M.E."/>
            <person name="James T.Y."/>
            <person name="Grigoriev I.V."/>
        </authorList>
    </citation>
    <scope>NUCLEOTIDE SEQUENCE [LARGE SCALE GENOMIC DNA]</scope>
    <source>
        <strain evidence="13">Baker2002</strain>
    </source>
</reference>
<feature type="chain" id="PRO_5020773192" description="glucan endo-1,3-beta-D-glucosidase" evidence="9">
    <location>
        <begin position="20"/>
        <end position="288"/>
    </location>
</feature>
<accession>A0A4V1J2Z9</accession>
<evidence type="ECO:0000313" key="13">
    <source>
        <dbReference type="Proteomes" id="UP000268321"/>
    </source>
</evidence>
<comment type="catalytic activity">
    <reaction evidence="1">
        <text>Hydrolysis of (1-&gt;3)-beta-D-glucosidic linkages in (1-&gt;3)-beta-D-glucans.</text>
        <dbReference type="EC" id="3.2.1.39"/>
    </reaction>
</comment>
<feature type="region of interest" description="Disordered" evidence="8">
    <location>
        <begin position="214"/>
        <end position="241"/>
    </location>
</feature>
<evidence type="ECO:0000256" key="1">
    <source>
        <dbReference type="ARBA" id="ARBA00000382"/>
    </source>
</evidence>
<feature type="signal peptide" evidence="9">
    <location>
        <begin position="1"/>
        <end position="19"/>
    </location>
</feature>
<feature type="compositionally biased region" description="Gly residues" evidence="8">
    <location>
        <begin position="231"/>
        <end position="241"/>
    </location>
</feature>